<sequence length="541" mass="58317">MPGRRFLGLATNDKNFPIVITTWSFTDSTIKAWDVLKQGGSALDAVEQGASVCEVQQCDGTVGYGGSPDESGETTLDALIMDGKTMNVGAVGALRRIKNAISVARHVLEHTKHSFLVGELATQFAIEMGFKEQSLTTMESKKLWMKWHNEDDCQPNFWMNVNPDPSKQCGPYSPLMTKYYHDRHVKVDRYNHDTIGMVAIDINGDIAAGTSTNGAKYKIPGRIGDSPIPGSGAYADNAVGGAAATGDGDVMLRFLPSFLAVEEMRRGASPARAAKTAVDRIANHYSTFMGARKRNAGHFVIDCLTTLIVQQWRTLLQPVDVAAFVVALGLAAVTVAAVGHVVADADAVVDVDAARRTRKKFEIIDFFLGPSLNDEVLKIMPVQKQTRAGQRTRFKAFVAIGDNNGHIGLGVKCSKEVATAIRGAIILAKLSVLPVRRGYWGNKIGKPHTVPCKVTGKCGSVTVRLIPAPRGTGIVSAPVPKKLLQMAGVQDCYTSARGSTGTLGNFAKATYAAIAKTYAYLTPDLWRDIPLTKSPYSEFKV</sequence>
<evidence type="ECO:0000313" key="2">
    <source>
        <dbReference type="Proteomes" id="UP000824533"/>
    </source>
</evidence>
<dbReference type="EMBL" id="CM034394">
    <property type="protein sequence ID" value="KAJ0179190.1"/>
    <property type="molecule type" value="Genomic_DNA"/>
</dbReference>
<name>A0ACC1D5Q8_9NEOP</name>
<reference evidence="1 2" key="1">
    <citation type="journal article" date="2021" name="Front. Genet.">
        <title>Chromosome-Level Genome Assembly Reveals Significant Gene Expansion in the Toll and IMD Signaling Pathways of Dendrolimus kikuchii.</title>
        <authorList>
            <person name="Zhou J."/>
            <person name="Wu P."/>
            <person name="Xiong Z."/>
            <person name="Liu N."/>
            <person name="Zhao N."/>
            <person name="Ji M."/>
            <person name="Qiu Y."/>
            <person name="Yang B."/>
        </authorList>
    </citation>
    <scope>NUCLEOTIDE SEQUENCE [LARGE SCALE GENOMIC DNA]</scope>
    <source>
        <strain evidence="1">Ann1</strain>
    </source>
</reference>
<protein>
    <submittedName>
        <fullName evidence="1">Uncharacterized protein</fullName>
    </submittedName>
</protein>
<dbReference type="Proteomes" id="UP000824533">
    <property type="component" value="Linkage Group LG08"/>
</dbReference>
<accession>A0ACC1D5Q8</accession>
<comment type="caution">
    <text evidence="1">The sequence shown here is derived from an EMBL/GenBank/DDBJ whole genome shotgun (WGS) entry which is preliminary data.</text>
</comment>
<evidence type="ECO:0000313" key="1">
    <source>
        <dbReference type="EMBL" id="KAJ0179190.1"/>
    </source>
</evidence>
<organism evidence="1 2">
    <name type="scientific">Dendrolimus kikuchii</name>
    <dbReference type="NCBI Taxonomy" id="765133"/>
    <lineage>
        <taxon>Eukaryota</taxon>
        <taxon>Metazoa</taxon>
        <taxon>Ecdysozoa</taxon>
        <taxon>Arthropoda</taxon>
        <taxon>Hexapoda</taxon>
        <taxon>Insecta</taxon>
        <taxon>Pterygota</taxon>
        <taxon>Neoptera</taxon>
        <taxon>Endopterygota</taxon>
        <taxon>Lepidoptera</taxon>
        <taxon>Glossata</taxon>
        <taxon>Ditrysia</taxon>
        <taxon>Bombycoidea</taxon>
        <taxon>Lasiocampidae</taxon>
        <taxon>Dendrolimus</taxon>
    </lineage>
</organism>
<proteinExistence type="predicted"/>
<gene>
    <name evidence="1" type="ORF">K1T71_004902</name>
</gene>
<keyword evidence="2" id="KW-1185">Reference proteome</keyword>